<evidence type="ECO:0000256" key="2">
    <source>
        <dbReference type="ARBA" id="ARBA00005466"/>
    </source>
</evidence>
<dbReference type="PROSITE" id="PS51387">
    <property type="entry name" value="FAD_PCMH"/>
    <property type="match status" value="1"/>
</dbReference>
<evidence type="ECO:0000256" key="4">
    <source>
        <dbReference type="ARBA" id="ARBA00022827"/>
    </source>
</evidence>
<dbReference type="InterPro" id="IPR016166">
    <property type="entry name" value="FAD-bd_PCMH"/>
</dbReference>
<dbReference type="AlphaFoldDB" id="A0A8K0WKI6"/>
<evidence type="ECO:0000256" key="6">
    <source>
        <dbReference type="SAM" id="SignalP"/>
    </source>
</evidence>
<gene>
    <name evidence="8" type="ORF">B0I35DRAFT_363902</name>
</gene>
<comment type="similarity">
    <text evidence="2">Belongs to the oxygen-dependent FAD-linked oxidoreductase family.</text>
</comment>
<dbReference type="InterPro" id="IPR036318">
    <property type="entry name" value="FAD-bd_PCMH-like_sf"/>
</dbReference>
<dbReference type="Gene3D" id="3.40.462.20">
    <property type="match status" value="1"/>
</dbReference>
<feature type="signal peptide" evidence="6">
    <location>
        <begin position="1"/>
        <end position="15"/>
    </location>
</feature>
<dbReference type="PANTHER" id="PTHR42973">
    <property type="entry name" value="BINDING OXIDOREDUCTASE, PUTATIVE (AFU_ORTHOLOGUE AFUA_1G17690)-RELATED"/>
    <property type="match status" value="1"/>
</dbReference>
<dbReference type="OrthoDB" id="415825at2759"/>
<evidence type="ECO:0000256" key="1">
    <source>
        <dbReference type="ARBA" id="ARBA00001974"/>
    </source>
</evidence>
<dbReference type="GO" id="GO:0071949">
    <property type="term" value="F:FAD binding"/>
    <property type="evidence" value="ECO:0007669"/>
    <property type="project" value="InterPro"/>
</dbReference>
<dbReference type="SUPFAM" id="SSF56176">
    <property type="entry name" value="FAD-binding/transporter-associated domain-like"/>
    <property type="match status" value="1"/>
</dbReference>
<evidence type="ECO:0000313" key="8">
    <source>
        <dbReference type="EMBL" id="KAH7304071.1"/>
    </source>
</evidence>
<dbReference type="Proteomes" id="UP000813444">
    <property type="component" value="Unassembled WGS sequence"/>
</dbReference>
<evidence type="ECO:0000259" key="7">
    <source>
        <dbReference type="PROSITE" id="PS51387"/>
    </source>
</evidence>
<keyword evidence="3" id="KW-0285">Flavoprotein</keyword>
<comment type="caution">
    <text evidence="8">The sequence shown here is derived from an EMBL/GenBank/DDBJ whole genome shotgun (WGS) entry which is preliminary data.</text>
</comment>
<feature type="chain" id="PRO_5035428271" description="FAD-binding PCMH-type domain-containing protein" evidence="6">
    <location>
        <begin position="16"/>
        <end position="490"/>
    </location>
</feature>
<reference evidence="8" key="1">
    <citation type="journal article" date="2021" name="Nat. Commun.">
        <title>Genetic determinants of endophytism in the Arabidopsis root mycobiome.</title>
        <authorList>
            <person name="Mesny F."/>
            <person name="Miyauchi S."/>
            <person name="Thiergart T."/>
            <person name="Pickel B."/>
            <person name="Atanasova L."/>
            <person name="Karlsson M."/>
            <person name="Huettel B."/>
            <person name="Barry K.W."/>
            <person name="Haridas S."/>
            <person name="Chen C."/>
            <person name="Bauer D."/>
            <person name="Andreopoulos W."/>
            <person name="Pangilinan J."/>
            <person name="LaButti K."/>
            <person name="Riley R."/>
            <person name="Lipzen A."/>
            <person name="Clum A."/>
            <person name="Drula E."/>
            <person name="Henrissat B."/>
            <person name="Kohler A."/>
            <person name="Grigoriev I.V."/>
            <person name="Martin F.M."/>
            <person name="Hacquard S."/>
        </authorList>
    </citation>
    <scope>NUCLEOTIDE SEQUENCE</scope>
    <source>
        <strain evidence="8">MPI-CAGE-CH-0235</strain>
    </source>
</reference>
<dbReference type="InterPro" id="IPR006094">
    <property type="entry name" value="Oxid_FAD_bind_N"/>
</dbReference>
<keyword evidence="6" id="KW-0732">Signal</keyword>
<dbReference type="GO" id="GO:0016491">
    <property type="term" value="F:oxidoreductase activity"/>
    <property type="evidence" value="ECO:0007669"/>
    <property type="project" value="UniProtKB-KW"/>
</dbReference>
<feature type="domain" description="FAD-binding PCMH-type" evidence="7">
    <location>
        <begin position="52"/>
        <end position="222"/>
    </location>
</feature>
<dbReference type="Gene3D" id="3.30.465.10">
    <property type="match status" value="1"/>
</dbReference>
<keyword evidence="5" id="KW-0560">Oxidoreductase</keyword>
<protein>
    <recommendedName>
        <fullName evidence="7">FAD-binding PCMH-type domain-containing protein</fullName>
    </recommendedName>
</protein>
<evidence type="ECO:0000256" key="3">
    <source>
        <dbReference type="ARBA" id="ARBA00022630"/>
    </source>
</evidence>
<name>A0A8K0WKI6_9HYPO</name>
<comment type="cofactor">
    <cofactor evidence="1">
        <name>FAD</name>
        <dbReference type="ChEBI" id="CHEBI:57692"/>
    </cofactor>
</comment>
<evidence type="ECO:0000256" key="5">
    <source>
        <dbReference type="ARBA" id="ARBA00023002"/>
    </source>
</evidence>
<dbReference type="Pfam" id="PF01565">
    <property type="entry name" value="FAD_binding_4"/>
    <property type="match status" value="1"/>
</dbReference>
<organism evidence="8 9">
    <name type="scientific">Stachybotrys elegans</name>
    <dbReference type="NCBI Taxonomy" id="80388"/>
    <lineage>
        <taxon>Eukaryota</taxon>
        <taxon>Fungi</taxon>
        <taxon>Dikarya</taxon>
        <taxon>Ascomycota</taxon>
        <taxon>Pezizomycotina</taxon>
        <taxon>Sordariomycetes</taxon>
        <taxon>Hypocreomycetidae</taxon>
        <taxon>Hypocreales</taxon>
        <taxon>Stachybotryaceae</taxon>
        <taxon>Stachybotrys</taxon>
    </lineage>
</organism>
<dbReference type="EMBL" id="JAGPNK010000026">
    <property type="protein sequence ID" value="KAH7304071.1"/>
    <property type="molecule type" value="Genomic_DNA"/>
</dbReference>
<dbReference type="PANTHER" id="PTHR42973:SF9">
    <property type="entry name" value="FAD-BINDING PCMH-TYPE DOMAIN-CONTAINING PROTEIN-RELATED"/>
    <property type="match status" value="1"/>
</dbReference>
<accession>A0A8K0WKI6</accession>
<sequence length="490" mass="53114">MAKLFLALFLGSALAAPAARQANGWPSSIACQVHGPEWPQFVNATTRWSTYSAPTFDEIFLPRTGEDLAVGLQYLSSIGKPYLAMSGGHGYAPSLGEIQNATMINMRNFNYVNVHEDGTATIGSGTKFRDVINGAYAAGREITVGNCPCVGSIGAMLGGGLGRLQGEHALTSDALRAVNMVLWNGTRITASETEHADLFWGLRGAGQNFGIVYEGIFETYEQTNGGNHYIADIAFHPSNLSAVIGVTDALWENWDSRLAIITAFGVDPASHTPLILVNIVFAGPEEEGRAIVAQYLPLAIAQITDETVTWPEVASTALMGGIEAGCATGARSNSYNVMVRRLDRELLPELFASFAEFVTANPLASTSTVMIESFAQQAVQALPDDYSAFPHRRAFNNAIVISANYFDDAVAEAAGEWALSWRNRINHPEITGFDTFHVYQNYANDDEPLSALYGVESWRHERLTALKNAYDPHGMFNGYHAIPTTLADWS</sequence>
<dbReference type="PROSITE" id="PS51257">
    <property type="entry name" value="PROKAR_LIPOPROTEIN"/>
    <property type="match status" value="1"/>
</dbReference>
<keyword evidence="4" id="KW-0274">FAD</keyword>
<dbReference type="InterPro" id="IPR016169">
    <property type="entry name" value="FAD-bd_PCMH_sub2"/>
</dbReference>
<dbReference type="InterPro" id="IPR050416">
    <property type="entry name" value="FAD-linked_Oxidoreductase"/>
</dbReference>
<evidence type="ECO:0000313" key="9">
    <source>
        <dbReference type="Proteomes" id="UP000813444"/>
    </source>
</evidence>
<proteinExistence type="inferred from homology"/>
<keyword evidence="9" id="KW-1185">Reference proteome</keyword>